<evidence type="ECO:0000313" key="4">
    <source>
        <dbReference type="Proteomes" id="UP000177040"/>
    </source>
</evidence>
<name>A0A1F6N4R7_9BACT</name>
<dbReference type="PANTHER" id="PTHR46112">
    <property type="entry name" value="AMINOPEPTIDASE"/>
    <property type="match status" value="1"/>
</dbReference>
<feature type="domain" description="Peptidase M24" evidence="1">
    <location>
        <begin position="140"/>
        <end position="338"/>
    </location>
</feature>
<dbReference type="Proteomes" id="UP000177040">
    <property type="component" value="Unassembled WGS sequence"/>
</dbReference>
<dbReference type="InterPro" id="IPR050659">
    <property type="entry name" value="Peptidase_M24B"/>
</dbReference>
<dbReference type="Pfam" id="PF01321">
    <property type="entry name" value="Creatinase_N"/>
    <property type="match status" value="1"/>
</dbReference>
<dbReference type="Gene3D" id="3.40.350.10">
    <property type="entry name" value="Creatinase/prolidase N-terminal domain"/>
    <property type="match status" value="1"/>
</dbReference>
<accession>A0A1F6N4R7</accession>
<dbReference type="InterPro" id="IPR000994">
    <property type="entry name" value="Pept_M24"/>
</dbReference>
<dbReference type="InterPro" id="IPR036005">
    <property type="entry name" value="Creatinase/aminopeptidase-like"/>
</dbReference>
<dbReference type="SUPFAM" id="SSF55920">
    <property type="entry name" value="Creatinase/aminopeptidase"/>
    <property type="match status" value="1"/>
</dbReference>
<evidence type="ECO:0008006" key="5">
    <source>
        <dbReference type="Google" id="ProtNLM"/>
    </source>
</evidence>
<sequence length="355" mass="40114">MITDKIEKLQEYCRTNNFDWLVMANFGHELSDAIVYYVLLQNPEHGILLIPSSGKPILFITPFEVAETQAKFPEIDVRPLTQKFVALISKTIPSNKKIAIRAGVFPSQAYLALEQLHYVLEPAHDVEKIVAIKTTSEIQAMRAVASLTDNCFQELIKNWKQFKTEKDVARFVNNFALQHDVEISFPTIVASAGNASHPHHSTLSTQLERGFCVIDMGLRLNGYCSDMTRTIFLGTPIANERALYEKIKIIQEKTIKLIAPGVAIAGLDIFCRSELKELNKYFIHGLGHGVDTQVHEWPGITERNTDILQQNMIITIEPGVYKENEFGIRIEDDVMVTDIGYEILTPTSRDLIIIN</sequence>
<dbReference type="Pfam" id="PF00557">
    <property type="entry name" value="Peptidase_M24"/>
    <property type="match status" value="1"/>
</dbReference>
<dbReference type="Gene3D" id="3.90.230.10">
    <property type="entry name" value="Creatinase/methionine aminopeptidase superfamily"/>
    <property type="match status" value="1"/>
</dbReference>
<feature type="domain" description="Creatinase N-terminal" evidence="2">
    <location>
        <begin position="6"/>
        <end position="122"/>
    </location>
</feature>
<dbReference type="InterPro" id="IPR029149">
    <property type="entry name" value="Creatin/AminoP/Spt16_N"/>
</dbReference>
<dbReference type="EMBL" id="MFQH01000004">
    <property type="protein sequence ID" value="OGH78643.1"/>
    <property type="molecule type" value="Genomic_DNA"/>
</dbReference>
<evidence type="ECO:0000313" key="3">
    <source>
        <dbReference type="EMBL" id="OGH78643.1"/>
    </source>
</evidence>
<dbReference type="InterPro" id="IPR000587">
    <property type="entry name" value="Creatinase_N"/>
</dbReference>
<dbReference type="AlphaFoldDB" id="A0A1F6N4R7"/>
<evidence type="ECO:0000259" key="1">
    <source>
        <dbReference type="Pfam" id="PF00557"/>
    </source>
</evidence>
<comment type="caution">
    <text evidence="3">The sequence shown here is derived from an EMBL/GenBank/DDBJ whole genome shotgun (WGS) entry which is preliminary data.</text>
</comment>
<gene>
    <name evidence="3" type="ORF">A2983_04770</name>
</gene>
<dbReference type="PANTHER" id="PTHR46112:SF3">
    <property type="entry name" value="AMINOPEPTIDASE YPDF"/>
    <property type="match status" value="1"/>
</dbReference>
<dbReference type="SUPFAM" id="SSF53092">
    <property type="entry name" value="Creatinase/prolidase N-terminal domain"/>
    <property type="match status" value="1"/>
</dbReference>
<evidence type="ECO:0000259" key="2">
    <source>
        <dbReference type="Pfam" id="PF01321"/>
    </source>
</evidence>
<organism evidence="3 4">
    <name type="scientific">Candidatus Magasanikbacteria bacterium RIFCSPLOWO2_01_FULL_40_15</name>
    <dbReference type="NCBI Taxonomy" id="1798686"/>
    <lineage>
        <taxon>Bacteria</taxon>
        <taxon>Candidatus Magasanikiibacteriota</taxon>
    </lineage>
</organism>
<proteinExistence type="predicted"/>
<reference evidence="3 4" key="1">
    <citation type="journal article" date="2016" name="Nat. Commun.">
        <title>Thousands of microbial genomes shed light on interconnected biogeochemical processes in an aquifer system.</title>
        <authorList>
            <person name="Anantharaman K."/>
            <person name="Brown C.T."/>
            <person name="Hug L.A."/>
            <person name="Sharon I."/>
            <person name="Castelle C.J."/>
            <person name="Probst A.J."/>
            <person name="Thomas B.C."/>
            <person name="Singh A."/>
            <person name="Wilkins M.J."/>
            <person name="Karaoz U."/>
            <person name="Brodie E.L."/>
            <person name="Williams K.H."/>
            <person name="Hubbard S.S."/>
            <person name="Banfield J.F."/>
        </authorList>
    </citation>
    <scope>NUCLEOTIDE SEQUENCE [LARGE SCALE GENOMIC DNA]</scope>
</reference>
<protein>
    <recommendedName>
        <fullName evidence="5">Peptidase M24 domain-containing protein</fullName>
    </recommendedName>
</protein>